<dbReference type="PANTHER" id="PTHR40621:SF6">
    <property type="entry name" value="AP-1-LIKE TRANSCRIPTION FACTOR YAP1-RELATED"/>
    <property type="match status" value="1"/>
</dbReference>
<dbReference type="GO" id="GO:0001228">
    <property type="term" value="F:DNA-binding transcription activator activity, RNA polymerase II-specific"/>
    <property type="evidence" value="ECO:0007669"/>
    <property type="project" value="TreeGrafter"/>
</dbReference>
<dbReference type="InterPro" id="IPR004827">
    <property type="entry name" value="bZIP"/>
</dbReference>
<feature type="non-terminal residue" evidence="5">
    <location>
        <position position="411"/>
    </location>
</feature>
<keyword evidence="2" id="KW-0539">Nucleus</keyword>
<dbReference type="GO" id="GO:0000976">
    <property type="term" value="F:transcription cis-regulatory region binding"/>
    <property type="evidence" value="ECO:0007669"/>
    <property type="project" value="InterPro"/>
</dbReference>
<feature type="compositionally biased region" description="Low complexity" evidence="3">
    <location>
        <begin position="34"/>
        <end position="52"/>
    </location>
</feature>
<dbReference type="InterPro" id="IPR050936">
    <property type="entry name" value="AP-1-like"/>
</dbReference>
<comment type="subcellular location">
    <subcellularLocation>
        <location evidence="1">Nucleus</location>
    </subcellularLocation>
</comment>
<evidence type="ECO:0000256" key="1">
    <source>
        <dbReference type="ARBA" id="ARBA00004123"/>
    </source>
</evidence>
<reference evidence="5" key="1">
    <citation type="journal article" date="2020" name="Stud. Mycol.">
        <title>101 Dothideomycetes genomes: a test case for predicting lifestyles and emergence of pathogens.</title>
        <authorList>
            <person name="Haridas S."/>
            <person name="Albert R."/>
            <person name="Binder M."/>
            <person name="Bloem J."/>
            <person name="Labutti K."/>
            <person name="Salamov A."/>
            <person name="Andreopoulos B."/>
            <person name="Baker S."/>
            <person name="Barry K."/>
            <person name="Bills G."/>
            <person name="Bluhm B."/>
            <person name="Cannon C."/>
            <person name="Castanera R."/>
            <person name="Culley D."/>
            <person name="Daum C."/>
            <person name="Ezra D."/>
            <person name="Gonzalez J."/>
            <person name="Henrissat B."/>
            <person name="Kuo A."/>
            <person name="Liang C."/>
            <person name="Lipzen A."/>
            <person name="Lutzoni F."/>
            <person name="Magnuson J."/>
            <person name="Mondo S."/>
            <person name="Nolan M."/>
            <person name="Ohm R."/>
            <person name="Pangilinan J."/>
            <person name="Park H.-J."/>
            <person name="Ramirez L."/>
            <person name="Alfaro M."/>
            <person name="Sun H."/>
            <person name="Tritt A."/>
            <person name="Yoshinaga Y."/>
            <person name="Zwiers L.-H."/>
            <person name="Turgeon B."/>
            <person name="Goodwin S."/>
            <person name="Spatafora J."/>
            <person name="Crous P."/>
            <person name="Grigoriev I."/>
        </authorList>
    </citation>
    <scope>NUCLEOTIDE SEQUENCE</scope>
    <source>
        <strain evidence="5">ATCC 74209</strain>
    </source>
</reference>
<dbReference type="CDD" id="cd14688">
    <property type="entry name" value="bZIP_YAP"/>
    <property type="match status" value="1"/>
</dbReference>
<dbReference type="AlphaFoldDB" id="A0A9P4JR31"/>
<protein>
    <recommendedName>
        <fullName evidence="4">BZIP domain-containing protein</fullName>
    </recommendedName>
</protein>
<proteinExistence type="predicted"/>
<organism evidence="5 6">
    <name type="scientific">Delitschia confertaspora ATCC 74209</name>
    <dbReference type="NCBI Taxonomy" id="1513339"/>
    <lineage>
        <taxon>Eukaryota</taxon>
        <taxon>Fungi</taxon>
        <taxon>Dikarya</taxon>
        <taxon>Ascomycota</taxon>
        <taxon>Pezizomycotina</taxon>
        <taxon>Dothideomycetes</taxon>
        <taxon>Pleosporomycetidae</taxon>
        <taxon>Pleosporales</taxon>
        <taxon>Delitschiaceae</taxon>
        <taxon>Delitschia</taxon>
    </lineage>
</organism>
<feature type="domain" description="BZIP" evidence="4">
    <location>
        <begin position="118"/>
        <end position="176"/>
    </location>
</feature>
<name>A0A9P4JR31_9PLEO</name>
<feature type="compositionally biased region" description="Pro residues" evidence="3">
    <location>
        <begin position="214"/>
        <end position="225"/>
    </location>
</feature>
<evidence type="ECO:0000313" key="6">
    <source>
        <dbReference type="Proteomes" id="UP000799536"/>
    </source>
</evidence>
<dbReference type="PROSITE" id="PS50217">
    <property type="entry name" value="BZIP"/>
    <property type="match status" value="1"/>
</dbReference>
<dbReference type="Gene3D" id="1.20.5.170">
    <property type="match status" value="1"/>
</dbReference>
<feature type="region of interest" description="Disordered" evidence="3">
    <location>
        <begin position="186"/>
        <end position="243"/>
    </location>
</feature>
<dbReference type="SUPFAM" id="SSF57959">
    <property type="entry name" value="Leucine zipper domain"/>
    <property type="match status" value="1"/>
</dbReference>
<evidence type="ECO:0000313" key="5">
    <source>
        <dbReference type="EMBL" id="KAF2204168.1"/>
    </source>
</evidence>
<evidence type="ECO:0000259" key="4">
    <source>
        <dbReference type="PROSITE" id="PS50217"/>
    </source>
</evidence>
<feature type="compositionally biased region" description="Polar residues" evidence="3">
    <location>
        <begin position="203"/>
        <end position="212"/>
    </location>
</feature>
<dbReference type="InterPro" id="IPR046347">
    <property type="entry name" value="bZIP_sf"/>
</dbReference>
<feature type="compositionally biased region" description="Basic and acidic residues" evidence="3">
    <location>
        <begin position="59"/>
        <end position="68"/>
    </location>
</feature>
<evidence type="ECO:0000256" key="3">
    <source>
        <dbReference type="SAM" id="MobiDB-lite"/>
    </source>
</evidence>
<feature type="compositionally biased region" description="Basic and acidic residues" evidence="3">
    <location>
        <begin position="108"/>
        <end position="122"/>
    </location>
</feature>
<dbReference type="EMBL" id="ML993882">
    <property type="protein sequence ID" value="KAF2204168.1"/>
    <property type="molecule type" value="Genomic_DNA"/>
</dbReference>
<comment type="caution">
    <text evidence="5">The sequence shown here is derived from an EMBL/GenBank/DDBJ whole genome shotgun (WGS) entry which is preliminary data.</text>
</comment>
<sequence length="411" mass="45390">MSHNHYLLWSDVLTVPSWSAYSSSSTAVVNYPPSSSECLSEISGSSRRGSSSTGFVSDMESKDHRTRAGSESAHNSTSPQSNIGSFRYLPGAKTATTRDGQLPKKRGPKPDSKPPANRRQELNRQAQRTHRERKEMYIKSLEERVQGLTEQLTVTLRERHIVTEENQRLKEILRLHGIPFDFQVPLESSEHSSNGSVSGGYQPGSNSTDFTSPPNAPQALPPPVPSDGGQWGQQQPQMMMQPNGGLDYNQIGVEFVLALERPCMDHMQMLMVRASTTTVPTTGLLSLGGTRCLGGHALMATCPPRSYIESHPDIPYPHDMPPDLTLPDMVKLLDLSHRLPLDGEVTPVMAWAMILQDERVGEMGREDFEAVREELGGKIRCYGFGAVLEEFEVRDALMGVFARKGSRGSLM</sequence>
<evidence type="ECO:0000256" key="2">
    <source>
        <dbReference type="ARBA" id="ARBA00023242"/>
    </source>
</evidence>
<dbReference type="Proteomes" id="UP000799536">
    <property type="component" value="Unassembled WGS sequence"/>
</dbReference>
<gene>
    <name evidence="5" type="ORF">GQ43DRAFT_438161</name>
</gene>
<accession>A0A9P4JR31</accession>
<dbReference type="SMART" id="SM00338">
    <property type="entry name" value="BRLZ"/>
    <property type="match status" value="1"/>
</dbReference>
<feature type="compositionally biased region" description="Polar residues" evidence="3">
    <location>
        <begin position="72"/>
        <end position="84"/>
    </location>
</feature>
<dbReference type="GO" id="GO:0090575">
    <property type="term" value="C:RNA polymerase II transcription regulator complex"/>
    <property type="evidence" value="ECO:0007669"/>
    <property type="project" value="TreeGrafter"/>
</dbReference>
<dbReference type="OrthoDB" id="2590011at2759"/>
<dbReference type="PANTHER" id="PTHR40621">
    <property type="entry name" value="TRANSCRIPTION FACTOR KAPC-RELATED"/>
    <property type="match status" value="1"/>
</dbReference>
<feature type="compositionally biased region" description="Low complexity" evidence="3">
    <location>
        <begin position="232"/>
        <end position="243"/>
    </location>
</feature>
<feature type="region of interest" description="Disordered" evidence="3">
    <location>
        <begin position="25"/>
        <end position="132"/>
    </location>
</feature>
<keyword evidence="6" id="KW-1185">Reference proteome</keyword>